<dbReference type="Pfam" id="PF25917">
    <property type="entry name" value="BSH_RND"/>
    <property type="match status" value="1"/>
</dbReference>
<evidence type="ECO:0000256" key="4">
    <source>
        <dbReference type="ARBA" id="ARBA00023136"/>
    </source>
</evidence>
<comment type="subcellular location">
    <subcellularLocation>
        <location evidence="1">Membrane</location>
        <topology evidence="1">Single-pass membrane protein</topology>
    </subcellularLocation>
</comment>
<dbReference type="PANTHER" id="PTHR30386:SF26">
    <property type="entry name" value="TRANSPORT PROTEIN COMB"/>
    <property type="match status" value="1"/>
</dbReference>
<evidence type="ECO:0000256" key="5">
    <source>
        <dbReference type="SAM" id="Coils"/>
    </source>
</evidence>
<comment type="caution">
    <text evidence="8">The sequence shown here is derived from an EMBL/GenBank/DDBJ whole genome shotgun (WGS) entry which is preliminary data.</text>
</comment>
<feature type="domain" description="p-hydroxybenzoic acid efflux pump subunit AaeA-like beta-barrel" evidence="7">
    <location>
        <begin position="311"/>
        <end position="401"/>
    </location>
</feature>
<name>A0ABT6FCX4_9BACT</name>
<dbReference type="RefSeq" id="WP_277861757.1">
    <property type="nucleotide sequence ID" value="NZ_JARRAG010000002.1"/>
</dbReference>
<organism evidence="8 9">
    <name type="scientific">Paludisphaera mucosa</name>
    <dbReference type="NCBI Taxonomy" id="3030827"/>
    <lineage>
        <taxon>Bacteria</taxon>
        <taxon>Pseudomonadati</taxon>
        <taxon>Planctomycetota</taxon>
        <taxon>Planctomycetia</taxon>
        <taxon>Isosphaerales</taxon>
        <taxon>Isosphaeraceae</taxon>
        <taxon>Paludisphaera</taxon>
    </lineage>
</organism>
<dbReference type="InterPro" id="IPR058625">
    <property type="entry name" value="MdtA-like_BSH"/>
</dbReference>
<evidence type="ECO:0000259" key="6">
    <source>
        <dbReference type="Pfam" id="PF25917"/>
    </source>
</evidence>
<reference evidence="8 9" key="1">
    <citation type="submission" date="2023-03" db="EMBL/GenBank/DDBJ databases">
        <title>Paludisphaera mucosa sp. nov. a novel planctomycete from northern fen.</title>
        <authorList>
            <person name="Ivanova A."/>
        </authorList>
    </citation>
    <scope>NUCLEOTIDE SEQUENCE [LARGE SCALE GENOMIC DNA]</scope>
    <source>
        <strain evidence="8 9">Pla2</strain>
    </source>
</reference>
<evidence type="ECO:0000313" key="9">
    <source>
        <dbReference type="Proteomes" id="UP001216907"/>
    </source>
</evidence>
<gene>
    <name evidence="8" type="ORF">PZE19_16640</name>
</gene>
<dbReference type="SUPFAM" id="SSF111369">
    <property type="entry name" value="HlyD-like secretion proteins"/>
    <property type="match status" value="2"/>
</dbReference>
<dbReference type="Proteomes" id="UP001216907">
    <property type="component" value="Unassembled WGS sequence"/>
</dbReference>
<evidence type="ECO:0000313" key="8">
    <source>
        <dbReference type="EMBL" id="MDG3005421.1"/>
    </source>
</evidence>
<keyword evidence="5" id="KW-0175">Coiled coil</keyword>
<dbReference type="Gene3D" id="1.10.287.470">
    <property type="entry name" value="Helix hairpin bin"/>
    <property type="match status" value="2"/>
</dbReference>
<feature type="coiled-coil region" evidence="5">
    <location>
        <begin position="144"/>
        <end position="202"/>
    </location>
</feature>
<keyword evidence="4" id="KW-0472">Membrane</keyword>
<keyword evidence="9" id="KW-1185">Reference proteome</keyword>
<evidence type="ECO:0000259" key="7">
    <source>
        <dbReference type="Pfam" id="PF25963"/>
    </source>
</evidence>
<accession>A0ABT6FCX4</accession>
<dbReference type="InterPro" id="IPR058634">
    <property type="entry name" value="AaeA-lik-b-barrel"/>
</dbReference>
<proteinExistence type="predicted"/>
<evidence type="ECO:0000256" key="2">
    <source>
        <dbReference type="ARBA" id="ARBA00022692"/>
    </source>
</evidence>
<dbReference type="EMBL" id="JARRAG010000002">
    <property type="protein sequence ID" value="MDG3005421.1"/>
    <property type="molecule type" value="Genomic_DNA"/>
</dbReference>
<feature type="coiled-coil region" evidence="5">
    <location>
        <begin position="80"/>
        <end position="107"/>
    </location>
</feature>
<feature type="domain" description="Multidrug resistance protein MdtA-like barrel-sandwich hybrid" evidence="6">
    <location>
        <begin position="40"/>
        <end position="300"/>
    </location>
</feature>
<evidence type="ECO:0000256" key="3">
    <source>
        <dbReference type="ARBA" id="ARBA00022989"/>
    </source>
</evidence>
<dbReference type="InterPro" id="IPR050739">
    <property type="entry name" value="MFP"/>
</dbReference>
<keyword evidence="3" id="KW-1133">Transmembrane helix</keyword>
<sequence length="440" mass="48742">MLFALILAVAGVGIWFLAGWIQYRGRHSITDDAFVEAHIVNVAPELVSGRIVRLLVEEDDRVEKGQVLAEVDAVPYRDRVDLARSRVDAAEAELARQRADLERVRKEVPIQVEIARRTVTSADADRARAESSLGYTRDEVDTGIDEARAGLKAARADLTLSQEEYGRFTRLYQQEASTQRRAQEVTRAHDAAQAQVDLAQARLAKALASRTQVDVARRALEAAQASRNKAEKGIELAEIGFEQIHEVELLVKVKQQTVEEARTSLRAAEHDLEYTRVRAPFPGVIVKRYRHLGDFASAGVAVLSLYNPDLLYVEANLEETRLPGVAPGNPVAIELDAFSRPFRGRVVWVNKSTGAQFALMPRNVVSGEFTKVVQRVAVRIAIERDDRWPQLRAGLSAQVVIAHGPGDPDWAAKEARRLAEAESRFNLAGTDPVPSERGSR</sequence>
<dbReference type="PRINTS" id="PR01490">
    <property type="entry name" value="RTXTOXIND"/>
</dbReference>
<protein>
    <submittedName>
        <fullName evidence="8">HlyD family secretion protein</fullName>
    </submittedName>
</protein>
<dbReference type="PANTHER" id="PTHR30386">
    <property type="entry name" value="MEMBRANE FUSION SUBUNIT OF EMRAB-TOLC MULTIDRUG EFFLUX PUMP"/>
    <property type="match status" value="1"/>
</dbReference>
<keyword evidence="2" id="KW-0812">Transmembrane</keyword>
<dbReference type="Pfam" id="PF25963">
    <property type="entry name" value="Beta-barrel_AAEA"/>
    <property type="match status" value="1"/>
</dbReference>
<dbReference type="Gene3D" id="2.40.50.100">
    <property type="match status" value="1"/>
</dbReference>
<evidence type="ECO:0000256" key="1">
    <source>
        <dbReference type="ARBA" id="ARBA00004167"/>
    </source>
</evidence>
<dbReference type="Gene3D" id="2.40.30.170">
    <property type="match status" value="1"/>
</dbReference>